<evidence type="ECO:0000313" key="2">
    <source>
        <dbReference type="EMBL" id="KKS14251.1"/>
    </source>
</evidence>
<evidence type="ECO:0000256" key="1">
    <source>
        <dbReference type="SAM" id="Phobius"/>
    </source>
</evidence>
<proteinExistence type="predicted"/>
<keyword evidence="1" id="KW-1133">Transmembrane helix</keyword>
<organism evidence="2 3">
    <name type="scientific">Candidatus Daviesbacteria bacterium GW2011_GWB1_41_5</name>
    <dbReference type="NCBI Taxonomy" id="1618429"/>
    <lineage>
        <taxon>Bacteria</taxon>
        <taxon>Candidatus Daviesiibacteriota</taxon>
    </lineage>
</organism>
<reference evidence="2 3" key="1">
    <citation type="journal article" date="2015" name="Nature">
        <title>rRNA introns, odd ribosomes, and small enigmatic genomes across a large radiation of phyla.</title>
        <authorList>
            <person name="Brown C.T."/>
            <person name="Hug L.A."/>
            <person name="Thomas B.C."/>
            <person name="Sharon I."/>
            <person name="Castelle C.J."/>
            <person name="Singh A."/>
            <person name="Wilkins M.J."/>
            <person name="Williams K.H."/>
            <person name="Banfield J.F."/>
        </authorList>
    </citation>
    <scope>NUCLEOTIDE SEQUENCE [LARGE SCALE GENOMIC DNA]</scope>
</reference>
<protein>
    <submittedName>
        <fullName evidence="2">Uncharacterized protein</fullName>
    </submittedName>
</protein>
<keyword evidence="1" id="KW-0472">Membrane</keyword>
<sequence>MENVENHLTASANMKKKDIMIGNFLGGLAWGVGSVIGASVIVGILFYILKGLGVFNFFSAISGQSVPNL</sequence>
<dbReference type="EMBL" id="LCBN01000004">
    <property type="protein sequence ID" value="KKS14251.1"/>
    <property type="molecule type" value="Genomic_DNA"/>
</dbReference>
<evidence type="ECO:0000313" key="3">
    <source>
        <dbReference type="Proteomes" id="UP000034753"/>
    </source>
</evidence>
<comment type="caution">
    <text evidence="2">The sequence shown here is derived from an EMBL/GenBank/DDBJ whole genome shotgun (WGS) entry which is preliminary data.</text>
</comment>
<dbReference type="InterPro" id="IPR043723">
    <property type="entry name" value="DUF5665"/>
</dbReference>
<dbReference type="Pfam" id="PF18910">
    <property type="entry name" value="DUF5665"/>
    <property type="match status" value="1"/>
</dbReference>
<feature type="transmembrane region" description="Helical" evidence="1">
    <location>
        <begin position="24"/>
        <end position="49"/>
    </location>
</feature>
<dbReference type="Proteomes" id="UP000034753">
    <property type="component" value="Unassembled WGS sequence"/>
</dbReference>
<name>A0A0G0YX37_9BACT</name>
<keyword evidence="1" id="KW-0812">Transmembrane</keyword>
<accession>A0A0G0YX37</accession>
<dbReference type="AlphaFoldDB" id="A0A0G0YX37"/>
<gene>
    <name evidence="2" type="ORF">UU67_C0004G0009</name>
</gene>